<dbReference type="Proteomes" id="UP000245207">
    <property type="component" value="Unassembled WGS sequence"/>
</dbReference>
<dbReference type="PANTHER" id="PTHR23270:SF10">
    <property type="entry name" value="PROTEIN RRP5 HOMOLOG"/>
    <property type="match status" value="1"/>
</dbReference>
<reference evidence="2 3" key="1">
    <citation type="journal article" date="2018" name="Mol. Plant">
        <title>The genome of Artemisia annua provides insight into the evolution of Asteraceae family and artemisinin biosynthesis.</title>
        <authorList>
            <person name="Shen Q."/>
            <person name="Zhang L."/>
            <person name="Liao Z."/>
            <person name="Wang S."/>
            <person name="Yan T."/>
            <person name="Shi P."/>
            <person name="Liu M."/>
            <person name="Fu X."/>
            <person name="Pan Q."/>
            <person name="Wang Y."/>
            <person name="Lv Z."/>
            <person name="Lu X."/>
            <person name="Zhang F."/>
            <person name="Jiang W."/>
            <person name="Ma Y."/>
            <person name="Chen M."/>
            <person name="Hao X."/>
            <person name="Li L."/>
            <person name="Tang Y."/>
            <person name="Lv G."/>
            <person name="Zhou Y."/>
            <person name="Sun X."/>
            <person name="Brodelius P.E."/>
            <person name="Rose J.K.C."/>
            <person name="Tang K."/>
        </authorList>
    </citation>
    <scope>NUCLEOTIDE SEQUENCE [LARGE SCALE GENOMIC DNA]</scope>
    <source>
        <strain evidence="3">cv. Huhao1</strain>
        <tissue evidence="2">Leaf</tissue>
    </source>
</reference>
<dbReference type="STRING" id="35608.A0A2U1KB80"/>
<gene>
    <name evidence="2" type="ORF">CTI12_AA623030</name>
</gene>
<proteinExistence type="predicted"/>
<dbReference type="FunFam" id="2.40.50.140:FF:000179">
    <property type="entry name" value="rRNA biogenesis protein RRP5"/>
    <property type="match status" value="1"/>
</dbReference>
<dbReference type="GO" id="GO:0003723">
    <property type="term" value="F:RNA binding"/>
    <property type="evidence" value="ECO:0007669"/>
    <property type="project" value="TreeGrafter"/>
</dbReference>
<evidence type="ECO:0000313" key="3">
    <source>
        <dbReference type="Proteomes" id="UP000245207"/>
    </source>
</evidence>
<dbReference type="SUPFAM" id="SSF50249">
    <property type="entry name" value="Nucleic acid-binding proteins"/>
    <property type="match status" value="4"/>
</dbReference>
<dbReference type="OrthoDB" id="412781at2759"/>
<dbReference type="InterPro" id="IPR003029">
    <property type="entry name" value="S1_domain"/>
</dbReference>
<name>A0A2U1KB80_ARTAN</name>
<feature type="domain" description="S1 motif" evidence="1">
    <location>
        <begin position="1"/>
        <end position="67"/>
    </location>
</feature>
<dbReference type="PROSITE" id="PS50126">
    <property type="entry name" value="S1"/>
    <property type="match status" value="4"/>
</dbReference>
<dbReference type="PANTHER" id="PTHR23270">
    <property type="entry name" value="PROGRAMMED CELL DEATH PROTEIN 11 PRE-RRNA PROCESSING PROTEIN RRP5"/>
    <property type="match status" value="1"/>
</dbReference>
<protein>
    <submittedName>
        <fullName evidence="2">RNA binding protein</fullName>
    </submittedName>
</protein>
<dbReference type="InterPro" id="IPR057300">
    <property type="entry name" value="OB_Rrp5"/>
</dbReference>
<keyword evidence="3" id="KW-1185">Reference proteome</keyword>
<comment type="caution">
    <text evidence="2">The sequence shown here is derived from an EMBL/GenBank/DDBJ whole genome shotgun (WGS) entry which is preliminary data.</text>
</comment>
<dbReference type="InterPro" id="IPR012340">
    <property type="entry name" value="NA-bd_OB-fold"/>
</dbReference>
<dbReference type="InterPro" id="IPR045209">
    <property type="entry name" value="Rrp5"/>
</dbReference>
<dbReference type="Gene3D" id="2.40.50.140">
    <property type="entry name" value="Nucleic acid-binding proteins"/>
    <property type="match status" value="4"/>
</dbReference>
<sequence length="602" mass="66660">MVVKAKVVIVDSFGAIVQFASGVKALCPLHHMSELEIVKPRKKFQVGAELVFRVRGCKSKRITVTHKKTLVKSKLPVLSSFTDATEGLWTHGWIVKIENHGCFIRFYNGVQGYAPRSELGLDPGSEVSSMYHVEQVVKCRVTSSVPATRRIILSFLVTPTRTSEDEDVKLGSLVSGTVEKVTEKFISVDVGVKGYIRGIIYSEHLADNHVFRVRGCKSKRITVTHKKTLVKSKLPVLSSFTDATEGLWTHGWIVKIENHGCFIRFYNGVQGYAPRSELGLDPGSEVSSMYHVEQVVKCRVTSSVPATRRIILSFLVTPTRTSEDEDVKLGSLVSGTVEKVTEKFISVDVGVKGYIRGIIYSEHLADNHVLACTMMELLKPGYKFEKLLILGFITHHQLGGSTVDIGSTVKATILDVVKKDRLVDLSLKPELVNRYTENNDSRTPKKMRKRSAQKDLDVHQTVNAVVEIVKENYLVLSIPDAKFVLGYASLSDYNTQNCPPKQFVGGQRVIVTVMALPDASTADRLLLLLKSNNEVVESSSAKRAKKKSSNDVGSSVQAEVTEIKPLELKLKFGSGLHGRIHITETKLVCALQKNSIIQFVNV</sequence>
<dbReference type="EMBL" id="PKPP01024207">
    <property type="protein sequence ID" value="PWA34022.1"/>
    <property type="molecule type" value="Genomic_DNA"/>
</dbReference>
<dbReference type="Pfam" id="PF24682">
    <property type="entry name" value="OB_RRP5"/>
    <property type="match status" value="1"/>
</dbReference>
<evidence type="ECO:0000313" key="2">
    <source>
        <dbReference type="EMBL" id="PWA34022.1"/>
    </source>
</evidence>
<dbReference type="GO" id="GO:0032040">
    <property type="term" value="C:small-subunit processome"/>
    <property type="evidence" value="ECO:0007669"/>
    <property type="project" value="TreeGrafter"/>
</dbReference>
<dbReference type="Pfam" id="PF00575">
    <property type="entry name" value="S1"/>
    <property type="match status" value="3"/>
</dbReference>
<feature type="domain" description="S1 motif" evidence="1">
    <location>
        <begin position="330"/>
        <end position="428"/>
    </location>
</feature>
<dbReference type="GO" id="GO:0006364">
    <property type="term" value="P:rRNA processing"/>
    <property type="evidence" value="ECO:0007669"/>
    <property type="project" value="InterPro"/>
</dbReference>
<dbReference type="FunFam" id="2.40.50.140:FF:000103">
    <property type="entry name" value="protein RRP5 homolog"/>
    <property type="match status" value="2"/>
</dbReference>
<evidence type="ECO:0000259" key="1">
    <source>
        <dbReference type="PROSITE" id="PS50126"/>
    </source>
</evidence>
<accession>A0A2U1KB80</accession>
<organism evidence="2 3">
    <name type="scientific">Artemisia annua</name>
    <name type="common">Sweet wormwood</name>
    <dbReference type="NCBI Taxonomy" id="35608"/>
    <lineage>
        <taxon>Eukaryota</taxon>
        <taxon>Viridiplantae</taxon>
        <taxon>Streptophyta</taxon>
        <taxon>Embryophyta</taxon>
        <taxon>Tracheophyta</taxon>
        <taxon>Spermatophyta</taxon>
        <taxon>Magnoliopsida</taxon>
        <taxon>eudicotyledons</taxon>
        <taxon>Gunneridae</taxon>
        <taxon>Pentapetalae</taxon>
        <taxon>asterids</taxon>
        <taxon>campanulids</taxon>
        <taxon>Asterales</taxon>
        <taxon>Asteraceae</taxon>
        <taxon>Asteroideae</taxon>
        <taxon>Anthemideae</taxon>
        <taxon>Artemisiinae</taxon>
        <taxon>Artemisia</taxon>
    </lineage>
</organism>
<feature type="domain" description="S1 motif" evidence="1">
    <location>
        <begin position="246"/>
        <end position="315"/>
    </location>
</feature>
<dbReference type="SMART" id="SM00316">
    <property type="entry name" value="S1"/>
    <property type="match status" value="5"/>
</dbReference>
<feature type="domain" description="S1 motif" evidence="1">
    <location>
        <begin position="87"/>
        <end position="156"/>
    </location>
</feature>
<dbReference type="AlphaFoldDB" id="A0A2U1KB80"/>